<sequence>MDQTLEIVKEIIEFGNRPAHSNVRAFSASSRISGTARRTLESAAPIVTPQSSSSPRI</sequence>
<evidence type="ECO:0000313" key="1">
    <source>
        <dbReference type="EMBL" id="QRG44971.1"/>
    </source>
</evidence>
<name>A0A890DL08_ECOLX</name>
<organism evidence="1">
    <name type="scientific">Escherichia coli</name>
    <dbReference type="NCBI Taxonomy" id="562"/>
    <lineage>
        <taxon>Bacteria</taxon>
        <taxon>Pseudomonadati</taxon>
        <taxon>Pseudomonadota</taxon>
        <taxon>Gammaproteobacteria</taxon>
        <taxon>Enterobacterales</taxon>
        <taxon>Enterobacteriaceae</taxon>
        <taxon>Escherichia</taxon>
    </lineage>
</organism>
<accession>A0A890DL08</accession>
<keyword evidence="1" id="KW-0614">Plasmid</keyword>
<reference evidence="1" key="1">
    <citation type="journal article" date="2021" name="Sci. Rep.">
        <title>Antibiotic resistance plasmid composition and architecture in Escherichia coli isolates from meat.</title>
        <authorList>
            <person name="Darphorn T.S."/>
            <person name="Bel K."/>
            <person name="Koenders-van Sint Anneland B.B."/>
            <person name="Brul S."/>
            <person name="Ter Kuile B.H."/>
        </authorList>
    </citation>
    <scope>NUCLEOTIDE SEQUENCE</scope>
    <source>
        <strain evidence="1">ESBL3301</strain>
    </source>
</reference>
<protein>
    <submittedName>
        <fullName evidence="1">Uncharacterized protein</fullName>
    </submittedName>
</protein>
<proteinExistence type="predicted"/>
<geneLocation type="plasmid" evidence="1">
    <name>pESBL3301-IncF</name>
</geneLocation>
<dbReference type="EMBL" id="MW390544">
    <property type="protein sequence ID" value="QRG44971.1"/>
    <property type="molecule type" value="Genomic_DNA"/>
</dbReference>
<dbReference type="AlphaFoldDB" id="A0A890DL08"/>